<name>A0A8J2HFL8_COTCN</name>
<protein>
    <submittedName>
        <fullName evidence="3">Uncharacterized protein</fullName>
    </submittedName>
</protein>
<evidence type="ECO:0000313" key="3">
    <source>
        <dbReference type="EMBL" id="CAG5093271.1"/>
    </source>
</evidence>
<keyword evidence="2" id="KW-0812">Transmembrane</keyword>
<feature type="region of interest" description="Disordered" evidence="1">
    <location>
        <begin position="22"/>
        <end position="51"/>
    </location>
</feature>
<keyword evidence="4" id="KW-1185">Reference proteome</keyword>
<dbReference type="EMBL" id="CAJNRD030001120">
    <property type="protein sequence ID" value="CAG5093271.1"/>
    <property type="molecule type" value="Genomic_DNA"/>
</dbReference>
<reference evidence="3" key="1">
    <citation type="submission" date="2021-04" db="EMBL/GenBank/DDBJ databases">
        <authorList>
            <person name="Chebbi M.A.C M."/>
        </authorList>
    </citation>
    <scope>NUCLEOTIDE SEQUENCE</scope>
</reference>
<feature type="transmembrane region" description="Helical" evidence="2">
    <location>
        <begin position="1027"/>
        <end position="1049"/>
    </location>
</feature>
<feature type="compositionally biased region" description="Polar residues" evidence="1">
    <location>
        <begin position="275"/>
        <end position="286"/>
    </location>
</feature>
<gene>
    <name evidence="3" type="ORF">HICCMSTLAB_LOCUS6712</name>
</gene>
<evidence type="ECO:0000256" key="2">
    <source>
        <dbReference type="SAM" id="Phobius"/>
    </source>
</evidence>
<proteinExistence type="predicted"/>
<evidence type="ECO:0000256" key="1">
    <source>
        <dbReference type="SAM" id="MobiDB-lite"/>
    </source>
</evidence>
<comment type="caution">
    <text evidence="3">The sequence shown here is derived from an EMBL/GenBank/DDBJ whole genome shotgun (WGS) entry which is preliminary data.</text>
</comment>
<keyword evidence="2" id="KW-0472">Membrane</keyword>
<feature type="region of interest" description="Disordered" evidence="1">
    <location>
        <begin position="171"/>
        <end position="286"/>
    </location>
</feature>
<accession>A0A8J2HFL8</accession>
<evidence type="ECO:0000313" key="4">
    <source>
        <dbReference type="Proteomes" id="UP000786811"/>
    </source>
</evidence>
<dbReference type="AlphaFoldDB" id="A0A8J2HFL8"/>
<dbReference type="Pfam" id="PF12259">
    <property type="entry name" value="Baculo_F"/>
    <property type="match status" value="1"/>
</dbReference>
<dbReference type="InterPro" id="IPR022048">
    <property type="entry name" value="Envelope_fusion-like"/>
</dbReference>
<feature type="compositionally biased region" description="Polar residues" evidence="1">
    <location>
        <begin position="213"/>
        <end position="245"/>
    </location>
</feature>
<feature type="region of interest" description="Disordered" evidence="1">
    <location>
        <begin position="84"/>
        <end position="136"/>
    </location>
</feature>
<sequence length="1111" mass="126696">MTYISITPYCKSLSTYNLPPSPTRSYRKNFRPKNLPSDPLHRGRPLTAGSGKGLAPVAAEWGFVVSSSRCPILLPFQMKSRIQRTPVKKKTDTIKPANKSIRPLKFTNPVDPPKPPDPPDDPLPEPRARNSAFPNLVQKRNAIVETDSEQENIPAKNRTNALRFVFDVEDDTGDSSANTIINPSVPPPPNKKIVEVSAESSSQDPYWWDPNVQADQATTSNGQDNKNRKSSPVTFQHPLGNSTPLSHIGDSETEDDRPPQQARASLPQIPEEFSSDPSLPSEQVENFENPNSLAHNITNELFYPNIYREKPKLLEIHSTNENLTYYRDNYLHFISADCEFTTQISRLLIDTDYINPQDIKLKKPKVQQILVTPKGKHKVLSAVITNKHYDETTIPELKNILLVLKDVINHYELKTLRISKNGDIHSRNIHSHRVMMGAIQLAILVSSLLQPISGFIAFDCSTPFLNITTLSLLDVKDCNIPPPKPVITHSNVQLLQTLDFSMIKIIQCKLKVRRIIRYCGELSHLFGESIPSEKMKVLLGILPFFVLLPVVVTSDNNKIQTTPLQSGLLFEEVNKIRFNQGHWKVASSLFPIDLLLYRPNLPQLKASLVYNNCETHLLHDIRNQIIDRHNFEYLNSEIDLYIAKIFDELRALDISTKDSTPTFTVSDNMKFESYFRKIDNYNLPENSSHHTQNNKTLLLNENTQFINSIPYDTFEAIRERQSNCIKLSNLIINHPTSTSNSKTLSVFLDKIKTWSIHVRKLFDNYLDTLKEIMMGIQLARVGQLYPGIISPSKIITIAEGMVKTKQGRILPILLEKFTFKDLLKNRILIFITIPMLDSKLYNLYNLHPYPVSQTFGKNTKASAYIQPRTDYLLTCMNRYWYALLTENEIKQCTPVADFLLCPFIFPLYDSTIDPACEISLLNNQPHFNALTCDIRMSQAHQSYWKQLTTTPGWIYSLPETESIIITCNVANTVPELHTFIPLARTRNFDTPRVNNYGVLRYDFDLHQAILGILKTIEKPVEVFFRTYIFYSLLTMLFILNVSIGVILLLRKRKTQAMYNSLSMEEIQPPLPEPTTNTYLSFSKSDEIIYDTPSAVRKVWFQGPLASSASSI</sequence>
<dbReference type="Proteomes" id="UP000786811">
    <property type="component" value="Unassembled WGS sequence"/>
</dbReference>
<dbReference type="OrthoDB" id="441971at2759"/>
<dbReference type="Pfam" id="PF24664">
    <property type="entry name" value="Monjiviricetes_fusion"/>
    <property type="match status" value="1"/>
</dbReference>
<organism evidence="3 4">
    <name type="scientific">Cotesia congregata</name>
    <name type="common">Parasitoid wasp</name>
    <name type="synonym">Apanteles congregatus</name>
    <dbReference type="NCBI Taxonomy" id="51543"/>
    <lineage>
        <taxon>Eukaryota</taxon>
        <taxon>Metazoa</taxon>
        <taxon>Ecdysozoa</taxon>
        <taxon>Arthropoda</taxon>
        <taxon>Hexapoda</taxon>
        <taxon>Insecta</taxon>
        <taxon>Pterygota</taxon>
        <taxon>Neoptera</taxon>
        <taxon>Endopterygota</taxon>
        <taxon>Hymenoptera</taxon>
        <taxon>Apocrita</taxon>
        <taxon>Ichneumonoidea</taxon>
        <taxon>Braconidae</taxon>
        <taxon>Microgastrinae</taxon>
        <taxon>Cotesia</taxon>
    </lineage>
</organism>
<keyword evidence="2" id="KW-1133">Transmembrane helix</keyword>